<dbReference type="Proteomes" id="UP000321197">
    <property type="component" value="Unassembled WGS sequence"/>
</dbReference>
<dbReference type="RefSeq" id="WP_119342389.1">
    <property type="nucleotide sequence ID" value="NZ_BJXL01000167.1"/>
</dbReference>
<dbReference type="Pfam" id="PF04306">
    <property type="entry name" value="DUF456"/>
    <property type="match status" value="1"/>
</dbReference>
<sequence length="159" mass="16659">MNAFADWLFVVVWLVALLATFIPVVPAGFIIVGMALLHELLVGFSEIPLSVWVVLTILTVLSSLVDNIAGALGARHFGGSRQGVWGAFIGGILGIFIMPPLGLFLMPLVGAFVGELVAGRTTELALRGAWGAVLGLLGGLAGKFLIHLLMGVLVIQAIF</sequence>
<accession>A0A511R7Y6</accession>
<comment type="caution">
    <text evidence="2">The sequence shown here is derived from an EMBL/GenBank/DDBJ whole genome shotgun (WGS) entry which is preliminary data.</text>
</comment>
<organism evidence="2 3">
    <name type="scientific">Meiothermus hypogaeus NBRC 106114</name>
    <dbReference type="NCBI Taxonomy" id="1227553"/>
    <lineage>
        <taxon>Bacteria</taxon>
        <taxon>Thermotogati</taxon>
        <taxon>Deinococcota</taxon>
        <taxon>Deinococci</taxon>
        <taxon>Thermales</taxon>
        <taxon>Thermaceae</taxon>
        <taxon>Meiothermus</taxon>
    </lineage>
</organism>
<evidence type="ECO:0000313" key="2">
    <source>
        <dbReference type="EMBL" id="GEM85066.1"/>
    </source>
</evidence>
<name>A0A511R7Y6_9DEIN</name>
<keyword evidence="1" id="KW-0472">Membrane</keyword>
<evidence type="ECO:0000256" key="1">
    <source>
        <dbReference type="SAM" id="Phobius"/>
    </source>
</evidence>
<evidence type="ECO:0000313" key="3">
    <source>
        <dbReference type="Proteomes" id="UP000321197"/>
    </source>
</evidence>
<feature type="transmembrane region" description="Helical" evidence="1">
    <location>
        <begin position="129"/>
        <end position="155"/>
    </location>
</feature>
<dbReference type="InterPro" id="IPR007403">
    <property type="entry name" value="DUF456"/>
</dbReference>
<proteinExistence type="predicted"/>
<reference evidence="2 3" key="1">
    <citation type="submission" date="2019-07" db="EMBL/GenBank/DDBJ databases">
        <title>Whole genome shotgun sequence of Meiothermus hypogaeus NBRC 106114.</title>
        <authorList>
            <person name="Hosoyama A."/>
            <person name="Uohara A."/>
            <person name="Ohji S."/>
            <person name="Ichikawa N."/>
        </authorList>
    </citation>
    <scope>NUCLEOTIDE SEQUENCE [LARGE SCALE GENOMIC DNA]</scope>
    <source>
        <strain evidence="2 3">NBRC 106114</strain>
    </source>
</reference>
<keyword evidence="1" id="KW-1133">Transmembrane helix</keyword>
<dbReference type="EMBL" id="BJXL01000167">
    <property type="protein sequence ID" value="GEM85066.1"/>
    <property type="molecule type" value="Genomic_DNA"/>
</dbReference>
<feature type="transmembrane region" description="Helical" evidence="1">
    <location>
        <begin position="7"/>
        <end position="37"/>
    </location>
</feature>
<feature type="transmembrane region" description="Helical" evidence="1">
    <location>
        <begin position="84"/>
        <end position="109"/>
    </location>
</feature>
<evidence type="ECO:0008006" key="4">
    <source>
        <dbReference type="Google" id="ProtNLM"/>
    </source>
</evidence>
<protein>
    <recommendedName>
        <fullName evidence="4">DUF456 domain-containing protein</fullName>
    </recommendedName>
</protein>
<feature type="transmembrane region" description="Helical" evidence="1">
    <location>
        <begin position="49"/>
        <end position="72"/>
    </location>
</feature>
<dbReference type="AlphaFoldDB" id="A0A511R7Y6"/>
<gene>
    <name evidence="2" type="ORF">MHY01S_32320</name>
</gene>
<keyword evidence="1" id="KW-0812">Transmembrane</keyword>
<dbReference type="PANTHER" id="PTHR39165">
    <property type="entry name" value="IG HYPOTHETICAL 17883"/>
    <property type="match status" value="1"/>
</dbReference>
<dbReference type="PANTHER" id="PTHR39165:SF1">
    <property type="entry name" value="DUF456 DOMAIN-CONTAINING PROTEIN"/>
    <property type="match status" value="1"/>
</dbReference>